<sequence length="355" mass="40340">MNARSKAQQPFTEEELLGLQQSLLNLGKAFDEANFTEFWSAVAHIPHTTDWDVTLQNAERLKVLLNLGADLTGEKWLHRVLDDGHWKTASSMETPFVVLVTGLNGIRKSTALYQPWFSHVLREALGSGVDGNFSENKPTGRNSFFRQLDYVMATACNEEFSRLYKFAKSMEAMGVSEETSLRRYSDLKAAIFSRYRTVAELLGIVLLQIAQNESKNCIMETSGRNEAMFAYIDRLYQDTKYQKLALRFVVNDIEAAQKSVDRRMRQEMMTGQRARVPEEVVRVNQGGPYGSDVLPDVQFESENVWKQVETGAIATDWLKATIYIDANDKEPWTARALRPDGTHGKVYAYEPLHCT</sequence>
<keyword evidence="2" id="KW-1185">Reference proteome</keyword>
<dbReference type="Proteomes" id="UP000198406">
    <property type="component" value="Unassembled WGS sequence"/>
</dbReference>
<dbReference type="EMBL" id="BDSP01000285">
    <property type="protein sequence ID" value="GAX29065.1"/>
    <property type="molecule type" value="Genomic_DNA"/>
</dbReference>
<dbReference type="InParanoid" id="A0A1Z5KSJ6"/>
<comment type="caution">
    <text evidence="1">The sequence shown here is derived from an EMBL/GenBank/DDBJ whole genome shotgun (WGS) entry which is preliminary data.</text>
</comment>
<organism evidence="1 2">
    <name type="scientific">Fistulifera solaris</name>
    <name type="common">Oleaginous diatom</name>
    <dbReference type="NCBI Taxonomy" id="1519565"/>
    <lineage>
        <taxon>Eukaryota</taxon>
        <taxon>Sar</taxon>
        <taxon>Stramenopiles</taxon>
        <taxon>Ochrophyta</taxon>
        <taxon>Bacillariophyta</taxon>
        <taxon>Bacillariophyceae</taxon>
        <taxon>Bacillariophycidae</taxon>
        <taxon>Naviculales</taxon>
        <taxon>Naviculaceae</taxon>
        <taxon>Fistulifera</taxon>
    </lineage>
</organism>
<dbReference type="AlphaFoldDB" id="A0A1Z5KSJ6"/>
<proteinExistence type="predicted"/>
<gene>
    <name evidence="1" type="ORF">FisN_7Hu343</name>
</gene>
<evidence type="ECO:0000313" key="1">
    <source>
        <dbReference type="EMBL" id="GAX29065.1"/>
    </source>
</evidence>
<reference evidence="1 2" key="1">
    <citation type="journal article" date="2015" name="Plant Cell">
        <title>Oil accumulation by the oleaginous diatom Fistulifera solaris as revealed by the genome and transcriptome.</title>
        <authorList>
            <person name="Tanaka T."/>
            <person name="Maeda Y."/>
            <person name="Veluchamy A."/>
            <person name="Tanaka M."/>
            <person name="Abida H."/>
            <person name="Marechal E."/>
            <person name="Bowler C."/>
            <person name="Muto M."/>
            <person name="Sunaga Y."/>
            <person name="Tanaka M."/>
            <person name="Yoshino T."/>
            <person name="Taniguchi T."/>
            <person name="Fukuda Y."/>
            <person name="Nemoto M."/>
            <person name="Matsumoto M."/>
            <person name="Wong P.S."/>
            <person name="Aburatani S."/>
            <person name="Fujibuchi W."/>
        </authorList>
    </citation>
    <scope>NUCLEOTIDE SEQUENCE [LARGE SCALE GENOMIC DNA]</scope>
    <source>
        <strain evidence="1 2">JPCC DA0580</strain>
    </source>
</reference>
<name>A0A1Z5KSJ6_FISSO</name>
<dbReference type="OrthoDB" id="190552at2759"/>
<accession>A0A1Z5KSJ6</accession>
<protein>
    <submittedName>
        <fullName evidence="1">Uncharacterized protein</fullName>
    </submittedName>
</protein>
<evidence type="ECO:0000313" key="2">
    <source>
        <dbReference type="Proteomes" id="UP000198406"/>
    </source>
</evidence>